<dbReference type="PRINTS" id="PR01415">
    <property type="entry name" value="ANKYRIN"/>
</dbReference>
<feature type="transmembrane region" description="Helical" evidence="4">
    <location>
        <begin position="250"/>
        <end position="273"/>
    </location>
</feature>
<feature type="repeat" description="ANK" evidence="3">
    <location>
        <begin position="939"/>
        <end position="971"/>
    </location>
</feature>
<dbReference type="InterPro" id="IPR013783">
    <property type="entry name" value="Ig-like_fold"/>
</dbReference>
<feature type="repeat" description="ANK" evidence="3">
    <location>
        <begin position="1038"/>
        <end position="1070"/>
    </location>
</feature>
<organism evidence="7 8">
    <name type="scientific">Mytilus galloprovincialis</name>
    <name type="common">Mediterranean mussel</name>
    <dbReference type="NCBI Taxonomy" id="29158"/>
    <lineage>
        <taxon>Eukaryota</taxon>
        <taxon>Metazoa</taxon>
        <taxon>Spiralia</taxon>
        <taxon>Lophotrochozoa</taxon>
        <taxon>Mollusca</taxon>
        <taxon>Bivalvia</taxon>
        <taxon>Autobranchia</taxon>
        <taxon>Pteriomorphia</taxon>
        <taxon>Mytilida</taxon>
        <taxon>Mytiloidea</taxon>
        <taxon>Mytilidae</taxon>
        <taxon>Mytilinae</taxon>
        <taxon>Mytilus</taxon>
    </lineage>
</organism>
<keyword evidence="1" id="KW-0677">Repeat</keyword>
<dbReference type="InterPro" id="IPR049050">
    <property type="entry name" value="nSTAND3"/>
</dbReference>
<sequence length="1170" mass="134436">MCKDEKMYRFCFLLVYWTSRIVLSTGSDCSCLINKECVKYVLENPPSSFLNCSNLTHFEQFHQSRRTCNSSDRYHCAWDIQEKEYGEICAKPIAIYPGFRPTREGGLNQGHCSMERYQPFFIESNLTFQCIYAKSACIEEGQKIYSNGSIYEDRSCFCDFENGYAFVNKTSTHCVPSKEDCTCYRMVCPDKTDLLDKAYKCRRSLIAREKRNIGSNRTVPTMALQHLTNERYNNIRYNKVINTSNKEADISIVIICFFCGIVYVVILLVYPVFLDSEKIVIVQEDGDTKIECTVKGPALLKSVEWFKDGSIDIDYSTSRDLPNLTLFIKDAQKKDEGIFKCVVRNFVFISKERKIRLKTFPSPTVLEEWIIKENKIVETDAMVNVREILKASNCVTIIGRSGSGKSTVLRHIALEYHNNEKYEVYPAFSPEDIKLHFDSSKKQIFVFDDVFGKYAVNFLKVDEWVFLMHDVKSYLDHGNLKIMFSSRSHIAEHTQFQRLKYLSSVTCNIQNFPLSSVKKEEIARMYLRDHDVDIIKDIKAEDSNYTDLFPLLCETLSKLLEMDENVKIEEFFKMPFVVLQDVFQQKKSYDKEWYALLSLFVVCNNVLEKQTFKTKQLKDKCRIISHYCGTRNFSEDNIRSSFIKLQKYFTKVSGHKYKIFHDKIFDAVVSFYGKDLFGVILDIAHSDIIRDRFHLQSLQEHCDIEFIIPVPEEKEKQYFKRLFVDTNREIFNNEITYTAFANRQLQYKVYRDKFISYCTQNDELKKHILLLSYKATSPLLEIAAQGYEDILQMLIDLKLNVNVFDGKGDTPLHKAAAFGHIGQVQLLLKNKADPNHLNKSAESPLFKAVKEGHINVAEELMKKNVQVNLKNSAGETPLYAASREGLVEMTQLLLKYDADPKTFDEYIGSPLHISAKHNFTKIIELLLKEGADPNLSTNHIESPLYIASLNGKSEAVEFLIQHEADPNKCGKDGRSPLCKAAWNGCKKAVEILLRYKADPNKISEYSESPLYKAARCGHLDIVVMLIENGANVDQPCKDGRTPLYKAAWQDKHEIVQVLLKNGANPNLWSKYFGTPLYRASKEGHTKTVKILLQSRHTGVNLQSKDGETALFAASKFGYQDIIELLVAKGADLNIKNDEDKTPMDAALEMKQSETKALLDELSKGRQCSDR</sequence>
<keyword evidence="4" id="KW-1133">Transmembrane helix</keyword>
<dbReference type="CDD" id="cd00267">
    <property type="entry name" value="ABC_ATPase"/>
    <property type="match status" value="1"/>
</dbReference>
<dbReference type="Pfam" id="PF13927">
    <property type="entry name" value="Ig_3"/>
    <property type="match status" value="1"/>
</dbReference>
<feature type="repeat" description="ANK" evidence="3">
    <location>
        <begin position="1105"/>
        <end position="1137"/>
    </location>
</feature>
<feature type="signal peptide" evidence="5">
    <location>
        <begin position="1"/>
        <end position="26"/>
    </location>
</feature>
<feature type="repeat" description="ANK" evidence="3">
    <location>
        <begin position="873"/>
        <end position="905"/>
    </location>
</feature>
<feature type="repeat" description="ANK" evidence="3">
    <location>
        <begin position="840"/>
        <end position="872"/>
    </location>
</feature>
<dbReference type="AlphaFoldDB" id="A0A8B6C6I4"/>
<dbReference type="Pfam" id="PF13637">
    <property type="entry name" value="Ank_4"/>
    <property type="match status" value="1"/>
</dbReference>
<proteinExistence type="predicted"/>
<evidence type="ECO:0000313" key="8">
    <source>
        <dbReference type="Proteomes" id="UP000596742"/>
    </source>
</evidence>
<evidence type="ECO:0000313" key="7">
    <source>
        <dbReference type="EMBL" id="VDI00249.1"/>
    </source>
</evidence>
<dbReference type="InterPro" id="IPR007110">
    <property type="entry name" value="Ig-like_dom"/>
</dbReference>
<evidence type="ECO:0000256" key="1">
    <source>
        <dbReference type="ARBA" id="ARBA00022737"/>
    </source>
</evidence>
<dbReference type="CDD" id="cd00096">
    <property type="entry name" value="Ig"/>
    <property type="match status" value="1"/>
</dbReference>
<dbReference type="SMART" id="SM00248">
    <property type="entry name" value="ANK"/>
    <property type="match status" value="11"/>
</dbReference>
<dbReference type="InterPro" id="IPR027417">
    <property type="entry name" value="P-loop_NTPase"/>
</dbReference>
<dbReference type="Gene3D" id="1.25.40.20">
    <property type="entry name" value="Ankyrin repeat-containing domain"/>
    <property type="match status" value="2"/>
</dbReference>
<dbReference type="Pfam" id="PF12796">
    <property type="entry name" value="Ank_2"/>
    <property type="match status" value="3"/>
</dbReference>
<dbReference type="PANTHER" id="PTHR24198">
    <property type="entry name" value="ANKYRIN REPEAT AND PROTEIN KINASE DOMAIN-CONTAINING PROTEIN"/>
    <property type="match status" value="1"/>
</dbReference>
<accession>A0A8B6C6I4</accession>
<dbReference type="PROSITE" id="PS50835">
    <property type="entry name" value="IG_LIKE"/>
    <property type="match status" value="1"/>
</dbReference>
<evidence type="ECO:0000256" key="5">
    <source>
        <dbReference type="SAM" id="SignalP"/>
    </source>
</evidence>
<keyword evidence="4" id="KW-0472">Membrane</keyword>
<dbReference type="SUPFAM" id="SSF48726">
    <property type="entry name" value="Immunoglobulin"/>
    <property type="match status" value="1"/>
</dbReference>
<dbReference type="InterPro" id="IPR002110">
    <property type="entry name" value="Ankyrin_rpt"/>
</dbReference>
<comment type="caution">
    <text evidence="7">The sequence shown here is derived from an EMBL/GenBank/DDBJ whole genome shotgun (WGS) entry which is preliminary data.</text>
</comment>
<dbReference type="InterPro" id="IPR036770">
    <property type="entry name" value="Ankyrin_rpt-contain_sf"/>
</dbReference>
<dbReference type="InterPro" id="IPR036179">
    <property type="entry name" value="Ig-like_dom_sf"/>
</dbReference>
<dbReference type="SMART" id="SM00409">
    <property type="entry name" value="IG"/>
    <property type="match status" value="1"/>
</dbReference>
<dbReference type="Proteomes" id="UP000596742">
    <property type="component" value="Unassembled WGS sequence"/>
</dbReference>
<evidence type="ECO:0000259" key="6">
    <source>
        <dbReference type="PROSITE" id="PS50835"/>
    </source>
</evidence>
<dbReference type="OrthoDB" id="6073923at2759"/>
<keyword evidence="4" id="KW-0812">Transmembrane</keyword>
<feature type="chain" id="PRO_5032776638" description="Ig-like domain-containing protein" evidence="5">
    <location>
        <begin position="27"/>
        <end position="1170"/>
    </location>
</feature>
<reference evidence="7" key="1">
    <citation type="submission" date="2018-11" db="EMBL/GenBank/DDBJ databases">
        <authorList>
            <person name="Alioto T."/>
            <person name="Alioto T."/>
        </authorList>
    </citation>
    <scope>NUCLEOTIDE SEQUENCE</scope>
</reference>
<feature type="repeat" description="ANK" evidence="3">
    <location>
        <begin position="807"/>
        <end position="839"/>
    </location>
</feature>
<dbReference type="InterPro" id="IPR003599">
    <property type="entry name" value="Ig_sub"/>
</dbReference>
<dbReference type="PROSITE" id="PS50297">
    <property type="entry name" value="ANK_REP_REGION"/>
    <property type="match status" value="7"/>
</dbReference>
<dbReference type="Gene3D" id="3.40.50.300">
    <property type="entry name" value="P-loop containing nucleotide triphosphate hydrolases"/>
    <property type="match status" value="1"/>
</dbReference>
<dbReference type="PANTHER" id="PTHR24198:SF194">
    <property type="entry name" value="INVERSIN-A"/>
    <property type="match status" value="1"/>
</dbReference>
<dbReference type="PROSITE" id="PS50088">
    <property type="entry name" value="ANK_REPEAT"/>
    <property type="match status" value="9"/>
</dbReference>
<dbReference type="EMBL" id="UYJE01001224">
    <property type="protein sequence ID" value="VDI00249.1"/>
    <property type="molecule type" value="Genomic_DNA"/>
</dbReference>
<feature type="repeat" description="ANK" evidence="3">
    <location>
        <begin position="1005"/>
        <end position="1037"/>
    </location>
</feature>
<evidence type="ECO:0000256" key="2">
    <source>
        <dbReference type="ARBA" id="ARBA00023043"/>
    </source>
</evidence>
<name>A0A8B6C6I4_MYTGA</name>
<evidence type="ECO:0000256" key="4">
    <source>
        <dbReference type="SAM" id="Phobius"/>
    </source>
</evidence>
<keyword evidence="8" id="KW-1185">Reference proteome</keyword>
<dbReference type="Pfam" id="PF20720">
    <property type="entry name" value="nSTAND3"/>
    <property type="match status" value="1"/>
</dbReference>
<feature type="domain" description="Ig-like" evidence="6">
    <location>
        <begin position="271"/>
        <end position="356"/>
    </location>
</feature>
<dbReference type="SUPFAM" id="SSF48403">
    <property type="entry name" value="Ankyrin repeat"/>
    <property type="match status" value="1"/>
</dbReference>
<keyword evidence="2 3" id="KW-0040">ANK repeat</keyword>
<feature type="repeat" description="ANK" evidence="3">
    <location>
        <begin position="909"/>
        <end position="938"/>
    </location>
</feature>
<dbReference type="Gene3D" id="2.60.40.10">
    <property type="entry name" value="Immunoglobulins"/>
    <property type="match status" value="1"/>
</dbReference>
<evidence type="ECO:0000256" key="3">
    <source>
        <dbReference type="PROSITE-ProRule" id="PRU00023"/>
    </source>
</evidence>
<feature type="repeat" description="ANK" evidence="3">
    <location>
        <begin position="972"/>
        <end position="1004"/>
    </location>
</feature>
<keyword evidence="5" id="KW-0732">Signal</keyword>
<gene>
    <name evidence="7" type="ORF">MGAL_10B090326</name>
</gene>
<dbReference type="SUPFAM" id="SSF52540">
    <property type="entry name" value="P-loop containing nucleoside triphosphate hydrolases"/>
    <property type="match status" value="1"/>
</dbReference>
<protein>
    <recommendedName>
        <fullName evidence="6">Ig-like domain-containing protein</fullName>
    </recommendedName>
</protein>